<dbReference type="PANTHER" id="PTHR45660">
    <property type="entry name" value="HISTONE-LYSINE N-METHYLTRANSFERASE SETMAR"/>
    <property type="match status" value="1"/>
</dbReference>
<keyword evidence="14" id="KW-1185">Reference proteome</keyword>
<evidence type="ECO:0000259" key="10">
    <source>
        <dbReference type="PROSITE" id="PS50867"/>
    </source>
</evidence>
<dbReference type="PANTHER" id="PTHR45660:SF94">
    <property type="entry name" value="HISTONE-LYSINE N-METHYLTRANSFERASE, H3 LYSINE-9 SPECIFIC SUVH4"/>
    <property type="match status" value="1"/>
</dbReference>
<dbReference type="InterPro" id="IPR001214">
    <property type="entry name" value="SET_dom"/>
</dbReference>
<dbReference type="InterPro" id="IPR046341">
    <property type="entry name" value="SET_dom_sf"/>
</dbReference>
<evidence type="ECO:0000313" key="14">
    <source>
        <dbReference type="Proteomes" id="UP001497512"/>
    </source>
</evidence>
<keyword evidence="5" id="KW-0949">S-adenosyl-L-methionine</keyword>
<keyword evidence="4" id="KW-0808">Transferase</keyword>
<sequence length="677" mass="74930">MVSRSSLRSPNVQSGVQNRKVRLVQRASSRITTRTHSQNALNAAPTIKKSSTKVKVMATDKGVTATIKKVSKRSKEFAHGRGHLLHVEEDKMEVMKEEGRAPAIVSKAAAPKQQTVEVVAEAQMLAEGAEAQRVKEALREFNTLYLEAIQEEDKRAAAAAAAATKKEVGKRPSKRPDLKAITKVTQRGDDSSSPFLSLVSLPGVHVGQQFLSRAEMVIIGLHQHWLNGINYIGATKSARNEFSHLQLPIAVSIVMSGGYEDDVDNSDDLIYTGQGGNNLTGDRRQIKDQEMTKGNLALVHSMEFQTPVRVVRGHANKLSYTGKLYTYDGIYQVYDHWTEKGISGFRVFKYKLRRLPGQPDLTTQQVFFARGKLIDSAAELEGLVSKDISDGMERIPVVASNTVDDNPCPPTDYTYMTASKLSPDIPKRKPAKGCSCKGVCTDTEKCSCARLNGNVIPYVHNHGGRLIKAMDVVYECGPNCSCGPECVNRTSQNGLQYRLEVFKTTNKGWGVRSWDYIPAGAPICEYVGTIRHNDDRLESMLDNMYIFELDMLQTMWGMEGRQRRGEKVIPPLDGGPDIDQTSEGHSPLFVLDAGKGGNVSRFLNHSCEPNVFIQCMLSDHHDVTMPRIVMCAAENIHPMQELCYDYGYALNSVVAADGTVKEVPCYCGSLICRKRMY</sequence>
<dbReference type="PROSITE" id="PS50280">
    <property type="entry name" value="SET"/>
    <property type="match status" value="1"/>
</dbReference>
<dbReference type="Gene3D" id="2.170.270.10">
    <property type="entry name" value="SET domain"/>
    <property type="match status" value="1"/>
</dbReference>
<evidence type="ECO:0000256" key="5">
    <source>
        <dbReference type="ARBA" id="ARBA00022691"/>
    </source>
</evidence>
<dbReference type="SMART" id="SM00466">
    <property type="entry name" value="SRA"/>
    <property type="match status" value="1"/>
</dbReference>
<reference evidence="13" key="1">
    <citation type="submission" date="2024-02" db="EMBL/GenBank/DDBJ databases">
        <authorList>
            <consortium name="ELIXIR-Norway"/>
            <consortium name="Elixir Norway"/>
        </authorList>
    </citation>
    <scope>NUCLEOTIDE SEQUENCE</scope>
</reference>
<evidence type="ECO:0000259" key="11">
    <source>
        <dbReference type="PROSITE" id="PS50868"/>
    </source>
</evidence>
<feature type="domain" description="YDG" evidence="12">
    <location>
        <begin position="199"/>
        <end position="354"/>
    </location>
</feature>
<keyword evidence="3" id="KW-0489">Methyltransferase</keyword>
<evidence type="ECO:0000256" key="2">
    <source>
        <dbReference type="ARBA" id="ARBA00022454"/>
    </source>
</evidence>
<dbReference type="SMART" id="SM00468">
    <property type="entry name" value="PreSET"/>
    <property type="match status" value="1"/>
</dbReference>
<dbReference type="PROSITE" id="PS51575">
    <property type="entry name" value="SAM_MT43_SUVAR39_2"/>
    <property type="match status" value="1"/>
</dbReference>
<dbReference type="InterPro" id="IPR003105">
    <property type="entry name" value="SRA_YDG"/>
</dbReference>
<dbReference type="InterPro" id="IPR015947">
    <property type="entry name" value="PUA-like_sf"/>
</dbReference>
<dbReference type="InterPro" id="IPR036987">
    <property type="entry name" value="SRA-YDG_sf"/>
</dbReference>
<evidence type="ECO:0000256" key="1">
    <source>
        <dbReference type="ARBA" id="ARBA00004286"/>
    </source>
</evidence>
<evidence type="ECO:0000256" key="4">
    <source>
        <dbReference type="ARBA" id="ARBA00022679"/>
    </source>
</evidence>
<dbReference type="InterPro" id="IPR003616">
    <property type="entry name" value="Post-SET_dom"/>
</dbReference>
<accession>A0ABP0TYD3</accession>
<dbReference type="EMBL" id="OZ019909">
    <property type="protein sequence ID" value="CAK9208478.1"/>
    <property type="molecule type" value="Genomic_DNA"/>
</dbReference>
<feature type="domain" description="Pre-SET" evidence="10">
    <location>
        <begin position="432"/>
        <end position="494"/>
    </location>
</feature>
<dbReference type="PROSITE" id="PS50867">
    <property type="entry name" value="PRE_SET"/>
    <property type="match status" value="1"/>
</dbReference>
<name>A0ABP0TYD3_9BRYO</name>
<dbReference type="Pfam" id="PF02182">
    <property type="entry name" value="SAD_SRA"/>
    <property type="match status" value="1"/>
</dbReference>
<dbReference type="PROSITE" id="PS50868">
    <property type="entry name" value="POST_SET"/>
    <property type="match status" value="1"/>
</dbReference>
<dbReference type="InterPro" id="IPR007728">
    <property type="entry name" value="Pre-SET_dom"/>
</dbReference>
<dbReference type="InterPro" id="IPR051357">
    <property type="entry name" value="H3K9_HMTase_SUVAR3-9"/>
</dbReference>
<evidence type="ECO:0000313" key="13">
    <source>
        <dbReference type="EMBL" id="CAK9208478.1"/>
    </source>
</evidence>
<dbReference type="Pfam" id="PF05033">
    <property type="entry name" value="Pre-SET"/>
    <property type="match status" value="1"/>
</dbReference>
<evidence type="ECO:0000256" key="7">
    <source>
        <dbReference type="ARBA" id="ARBA00023242"/>
    </source>
</evidence>
<evidence type="ECO:0000259" key="9">
    <source>
        <dbReference type="PROSITE" id="PS50280"/>
    </source>
</evidence>
<evidence type="ECO:0000256" key="3">
    <source>
        <dbReference type="ARBA" id="ARBA00022603"/>
    </source>
</evidence>
<feature type="domain" description="Post-SET" evidence="11">
    <location>
        <begin position="661"/>
        <end position="677"/>
    </location>
</feature>
<comment type="subcellular location">
    <subcellularLocation>
        <location evidence="1">Chromosome</location>
    </subcellularLocation>
    <subcellularLocation>
        <location evidence="8">Nucleus</location>
    </subcellularLocation>
</comment>
<organism evidence="13 14">
    <name type="scientific">Sphagnum troendelagicum</name>
    <dbReference type="NCBI Taxonomy" id="128251"/>
    <lineage>
        <taxon>Eukaryota</taxon>
        <taxon>Viridiplantae</taxon>
        <taxon>Streptophyta</taxon>
        <taxon>Embryophyta</taxon>
        <taxon>Bryophyta</taxon>
        <taxon>Sphagnophytina</taxon>
        <taxon>Sphagnopsida</taxon>
        <taxon>Sphagnales</taxon>
        <taxon>Sphagnaceae</taxon>
        <taxon>Sphagnum</taxon>
    </lineage>
</organism>
<gene>
    <name evidence="13" type="ORF">CSSPTR1EN2_LOCUS9203</name>
</gene>
<evidence type="ECO:0000256" key="8">
    <source>
        <dbReference type="PROSITE-ProRule" id="PRU00358"/>
    </source>
</evidence>
<dbReference type="PROSITE" id="PS51015">
    <property type="entry name" value="YDG"/>
    <property type="match status" value="1"/>
</dbReference>
<dbReference type="Gene3D" id="2.30.280.10">
    <property type="entry name" value="SRA-YDG"/>
    <property type="match status" value="1"/>
</dbReference>
<evidence type="ECO:0000259" key="12">
    <source>
        <dbReference type="PROSITE" id="PS51015"/>
    </source>
</evidence>
<dbReference type="SUPFAM" id="SSF82199">
    <property type="entry name" value="SET domain"/>
    <property type="match status" value="1"/>
</dbReference>
<dbReference type="SMART" id="SM00317">
    <property type="entry name" value="SET"/>
    <property type="match status" value="1"/>
</dbReference>
<feature type="domain" description="SET" evidence="9">
    <location>
        <begin position="497"/>
        <end position="647"/>
    </location>
</feature>
<dbReference type="InterPro" id="IPR025794">
    <property type="entry name" value="H3-K9-MeTrfase_plant"/>
</dbReference>
<dbReference type="Proteomes" id="UP001497512">
    <property type="component" value="Chromosome 17"/>
</dbReference>
<evidence type="ECO:0000256" key="6">
    <source>
        <dbReference type="ARBA" id="ARBA00022853"/>
    </source>
</evidence>
<keyword evidence="6" id="KW-0156">Chromatin regulator</keyword>
<keyword evidence="7 8" id="KW-0539">Nucleus</keyword>
<proteinExistence type="predicted"/>
<dbReference type="Pfam" id="PF00856">
    <property type="entry name" value="SET"/>
    <property type="match status" value="1"/>
</dbReference>
<protein>
    <submittedName>
        <fullName evidence="13">Uncharacterized protein</fullName>
    </submittedName>
</protein>
<dbReference type="SUPFAM" id="SSF88697">
    <property type="entry name" value="PUA domain-like"/>
    <property type="match status" value="1"/>
</dbReference>
<keyword evidence="2" id="KW-0158">Chromosome</keyword>